<gene>
    <name evidence="2" type="ORF">PV08_07850</name>
</gene>
<dbReference type="STRING" id="91928.A0A0D2B854"/>
<feature type="compositionally biased region" description="Basic and acidic residues" evidence="1">
    <location>
        <begin position="228"/>
        <end position="249"/>
    </location>
</feature>
<dbReference type="OrthoDB" id="428854at2759"/>
<dbReference type="GeneID" id="27334933"/>
<evidence type="ECO:0000313" key="2">
    <source>
        <dbReference type="EMBL" id="KIW15063.1"/>
    </source>
</evidence>
<feature type="compositionally biased region" description="Low complexity" evidence="1">
    <location>
        <begin position="356"/>
        <end position="379"/>
    </location>
</feature>
<dbReference type="AlphaFoldDB" id="A0A0D2B854"/>
<proteinExistence type="predicted"/>
<sequence>MSNPFRRSSLAKGAGGSNSSNTSPGPRGTEPLSIDTKVRTTSQKHVNFASPPAIISPISYSSSPESSRQDFPSNAPIQSSPLPAPTDYSHAFAIDPFAEQPGDGDDSAIEKALENARVNTAIVTAPVVAPKINPDSAVKDTLARFASAPRGPSFGQHLDSRAKKENASSKAIMDVDAFKRMLLTGSATPGEKAASSQPVSTQSVSDNSSSADSASISQHSLFEINPTTREESPRTSEELDMREHIEHRTTPGPSSSSKRPPPPPKSRRGKASKDATSDSGSMNKFDNFINSLSLPPKHDASSEMSSMRSPSSEQLDFGETSSNSYVPEASKRAAPPPPLTRRKSQQQPSKPLLTRSSSSRQSVLSDSDPPVSPQSTTTPRAPPPPPSRRSASFGERRPSLDLASTSEIGSQSSQQPTPSQTPSYPKKSSQLPPPPLPPPRRGRGSSRSSVDTQRPSMLALGITDPLKSQDDSTEKHSSLGERDILADLAALQREVDAARASAGR</sequence>
<feature type="compositionally biased region" description="Low complexity" evidence="1">
    <location>
        <begin position="410"/>
        <end position="430"/>
    </location>
</feature>
<dbReference type="VEuPathDB" id="FungiDB:PV08_07850"/>
<dbReference type="RefSeq" id="XP_016235279.1">
    <property type="nucleotide sequence ID" value="XM_016382177.1"/>
</dbReference>
<feature type="region of interest" description="Disordered" evidence="1">
    <location>
        <begin position="188"/>
        <end position="482"/>
    </location>
</feature>
<evidence type="ECO:0000256" key="1">
    <source>
        <dbReference type="SAM" id="MobiDB-lite"/>
    </source>
</evidence>
<accession>A0A0D2B854</accession>
<feature type="compositionally biased region" description="Low complexity" evidence="1">
    <location>
        <begin position="199"/>
        <end position="220"/>
    </location>
</feature>
<protein>
    <submittedName>
        <fullName evidence="2">Uncharacterized protein</fullName>
    </submittedName>
</protein>
<reference evidence="2 3" key="1">
    <citation type="submission" date="2015-01" db="EMBL/GenBank/DDBJ databases">
        <title>The Genome Sequence of Exophiala spinifera CBS89968.</title>
        <authorList>
            <consortium name="The Broad Institute Genomics Platform"/>
            <person name="Cuomo C."/>
            <person name="de Hoog S."/>
            <person name="Gorbushina A."/>
            <person name="Stielow B."/>
            <person name="Teixiera M."/>
            <person name="Abouelleil A."/>
            <person name="Chapman S.B."/>
            <person name="Priest M."/>
            <person name="Young S.K."/>
            <person name="Wortman J."/>
            <person name="Nusbaum C."/>
            <person name="Birren B."/>
        </authorList>
    </citation>
    <scope>NUCLEOTIDE SEQUENCE [LARGE SCALE GENOMIC DNA]</scope>
    <source>
        <strain evidence="2 3">CBS 89968</strain>
    </source>
</reference>
<dbReference type="HOGENOM" id="CLU_022034_1_0_1"/>
<dbReference type="EMBL" id="KN847496">
    <property type="protein sequence ID" value="KIW15063.1"/>
    <property type="molecule type" value="Genomic_DNA"/>
</dbReference>
<keyword evidence="3" id="KW-1185">Reference proteome</keyword>
<name>A0A0D2B854_9EURO</name>
<organism evidence="2 3">
    <name type="scientific">Exophiala spinifera</name>
    <dbReference type="NCBI Taxonomy" id="91928"/>
    <lineage>
        <taxon>Eukaryota</taxon>
        <taxon>Fungi</taxon>
        <taxon>Dikarya</taxon>
        <taxon>Ascomycota</taxon>
        <taxon>Pezizomycotina</taxon>
        <taxon>Eurotiomycetes</taxon>
        <taxon>Chaetothyriomycetidae</taxon>
        <taxon>Chaetothyriales</taxon>
        <taxon>Herpotrichiellaceae</taxon>
        <taxon>Exophiala</taxon>
    </lineage>
</organism>
<feature type="region of interest" description="Disordered" evidence="1">
    <location>
        <begin position="1"/>
        <end position="89"/>
    </location>
</feature>
<feature type="compositionally biased region" description="Low complexity" evidence="1">
    <location>
        <begin position="50"/>
        <end position="66"/>
    </location>
</feature>
<feature type="compositionally biased region" description="Low complexity" evidence="1">
    <location>
        <begin position="302"/>
        <end position="313"/>
    </location>
</feature>
<feature type="region of interest" description="Disordered" evidence="1">
    <location>
        <begin position="146"/>
        <end position="172"/>
    </location>
</feature>
<feature type="compositionally biased region" description="Polar residues" evidence="1">
    <location>
        <begin position="69"/>
        <end position="81"/>
    </location>
</feature>
<feature type="compositionally biased region" description="Polar residues" evidence="1">
    <location>
        <begin position="277"/>
        <end position="293"/>
    </location>
</feature>
<feature type="compositionally biased region" description="Basic and acidic residues" evidence="1">
    <location>
        <begin position="158"/>
        <end position="167"/>
    </location>
</feature>
<feature type="compositionally biased region" description="Basic and acidic residues" evidence="1">
    <location>
        <begin position="467"/>
        <end position="482"/>
    </location>
</feature>
<evidence type="ECO:0000313" key="3">
    <source>
        <dbReference type="Proteomes" id="UP000053328"/>
    </source>
</evidence>
<dbReference type="Proteomes" id="UP000053328">
    <property type="component" value="Unassembled WGS sequence"/>
</dbReference>
<feature type="compositionally biased region" description="Low complexity" evidence="1">
    <location>
        <begin position="8"/>
        <end position="28"/>
    </location>
</feature>